<dbReference type="GO" id="GO:0000978">
    <property type="term" value="F:RNA polymerase II cis-regulatory region sequence-specific DNA binding"/>
    <property type="evidence" value="ECO:0007669"/>
    <property type="project" value="TreeGrafter"/>
</dbReference>
<organism evidence="4 5">
    <name type="scientific">Rhizodiscina lignyota</name>
    <dbReference type="NCBI Taxonomy" id="1504668"/>
    <lineage>
        <taxon>Eukaryota</taxon>
        <taxon>Fungi</taxon>
        <taxon>Dikarya</taxon>
        <taxon>Ascomycota</taxon>
        <taxon>Pezizomycotina</taxon>
        <taxon>Dothideomycetes</taxon>
        <taxon>Pleosporomycetidae</taxon>
        <taxon>Aulographales</taxon>
        <taxon>Rhizodiscinaceae</taxon>
        <taxon>Rhizodiscina</taxon>
    </lineage>
</organism>
<proteinExistence type="predicted"/>
<dbReference type="SUPFAM" id="SSF46785">
    <property type="entry name" value="Winged helix' DNA-binding domain"/>
    <property type="match status" value="1"/>
</dbReference>
<feature type="non-terminal residue" evidence="4">
    <location>
        <position position="1"/>
    </location>
</feature>
<feature type="region of interest" description="Disordered" evidence="2">
    <location>
        <begin position="137"/>
        <end position="156"/>
    </location>
</feature>
<feature type="compositionally biased region" description="Low complexity" evidence="2">
    <location>
        <begin position="580"/>
        <end position="592"/>
    </location>
</feature>
<gene>
    <name evidence="4" type="ORF">NA57DRAFT_23992</name>
</gene>
<dbReference type="PANTHER" id="PTHR12619:SF5">
    <property type="entry name" value="TRANSCRIPTION FACTOR RFX4"/>
    <property type="match status" value="1"/>
</dbReference>
<sequence length="592" mass="66183">PVPVEVERKKGSTSSATNDKELREILSKNEGRSLKDLATEVLATERTSRAEKTKQLFAMIWLKTACKHAKTSVPRNRVYTVYVERCGTERVAPLNPASFGKLVRVIFPGLQTRRLGVRGESKYHYVDLALVDEPQNDYEYDRRNSQAPESRPSHSVRNSAVIDFNSLPRLPADAASFPTMDGSMDHQQSFQLPPAGTSQGRVFADPYLPGVNTRTSAASASYKQTLKFPPAEYSLPESESIELPNIHQYCPPKTDIDAAMSLAALYRTHCTSLIDCIRYCKEKQFFRLFASFGGTLTVPVQKLFDHPAMAPWIRECDWIMYQKMTHFVSQLTLTVIPKVVLHFLDTISKSLHAHVSKIFADRPLHVLEAKLEPATLFAGLLHRMLRVNGAAHAAAALLMNDQFRDQMWNDWVAFVNPKRIMESELPDCGYDGVYKILTYDVRMLLQPLNPPDWLERHTHYAEAAALQSQSLAFNPAISGETVIDRIASFLSDLPARFPGASARTILHCISALGTAALREITVENGTSYNQWWITKVFVDEMALWLATLGGFIDHRTPGSPSPEMMQMANGIMAREGSHGGNSSHSLSRQGSM</sequence>
<evidence type="ECO:0000256" key="1">
    <source>
        <dbReference type="ARBA" id="ARBA00023125"/>
    </source>
</evidence>
<dbReference type="InterPro" id="IPR039779">
    <property type="entry name" value="RFX-like"/>
</dbReference>
<dbReference type="InterPro" id="IPR057321">
    <property type="entry name" value="RFX1-4/6/8-like_BCD"/>
</dbReference>
<dbReference type="Proteomes" id="UP000799772">
    <property type="component" value="Unassembled WGS sequence"/>
</dbReference>
<evidence type="ECO:0000313" key="4">
    <source>
        <dbReference type="EMBL" id="KAF2095090.1"/>
    </source>
</evidence>
<dbReference type="InterPro" id="IPR036388">
    <property type="entry name" value="WH-like_DNA-bd_sf"/>
</dbReference>
<comment type="caution">
    <text evidence="4">The sequence shown here is derived from an EMBL/GenBank/DDBJ whole genome shotgun (WGS) entry which is preliminary data.</text>
</comment>
<dbReference type="Pfam" id="PF25340">
    <property type="entry name" value="BCD_RFX"/>
    <property type="match status" value="1"/>
</dbReference>
<dbReference type="EMBL" id="ML978132">
    <property type="protein sequence ID" value="KAF2095090.1"/>
    <property type="molecule type" value="Genomic_DNA"/>
</dbReference>
<evidence type="ECO:0000256" key="2">
    <source>
        <dbReference type="SAM" id="MobiDB-lite"/>
    </source>
</evidence>
<dbReference type="OrthoDB" id="10056949at2759"/>
<dbReference type="PANTHER" id="PTHR12619">
    <property type="entry name" value="RFX TRANSCRIPTION FACTOR FAMILY"/>
    <property type="match status" value="1"/>
</dbReference>
<dbReference type="PROSITE" id="PS51526">
    <property type="entry name" value="RFX_DBD"/>
    <property type="match status" value="1"/>
</dbReference>
<protein>
    <recommendedName>
        <fullName evidence="3">RFX-type winged-helix domain-containing protein</fullName>
    </recommendedName>
</protein>
<accession>A0A9P4I4Z9</accession>
<keyword evidence="5" id="KW-1185">Reference proteome</keyword>
<feature type="compositionally biased region" description="Polar residues" evidence="2">
    <location>
        <begin position="145"/>
        <end position="156"/>
    </location>
</feature>
<reference evidence="4" key="1">
    <citation type="journal article" date="2020" name="Stud. Mycol.">
        <title>101 Dothideomycetes genomes: a test case for predicting lifestyles and emergence of pathogens.</title>
        <authorList>
            <person name="Haridas S."/>
            <person name="Albert R."/>
            <person name="Binder M."/>
            <person name="Bloem J."/>
            <person name="Labutti K."/>
            <person name="Salamov A."/>
            <person name="Andreopoulos B."/>
            <person name="Baker S."/>
            <person name="Barry K."/>
            <person name="Bills G."/>
            <person name="Bluhm B."/>
            <person name="Cannon C."/>
            <person name="Castanera R."/>
            <person name="Culley D."/>
            <person name="Daum C."/>
            <person name="Ezra D."/>
            <person name="Gonzalez J."/>
            <person name="Henrissat B."/>
            <person name="Kuo A."/>
            <person name="Liang C."/>
            <person name="Lipzen A."/>
            <person name="Lutzoni F."/>
            <person name="Magnuson J."/>
            <person name="Mondo S."/>
            <person name="Nolan M."/>
            <person name="Ohm R."/>
            <person name="Pangilinan J."/>
            <person name="Park H.-J."/>
            <person name="Ramirez L."/>
            <person name="Alfaro M."/>
            <person name="Sun H."/>
            <person name="Tritt A."/>
            <person name="Yoshinaga Y."/>
            <person name="Zwiers L.-H."/>
            <person name="Turgeon B."/>
            <person name="Goodwin S."/>
            <person name="Spatafora J."/>
            <person name="Crous P."/>
            <person name="Grigoriev I."/>
        </authorList>
    </citation>
    <scope>NUCLEOTIDE SEQUENCE</scope>
    <source>
        <strain evidence="4">CBS 133067</strain>
    </source>
</reference>
<dbReference type="InterPro" id="IPR003150">
    <property type="entry name" value="DNA-bd_RFX"/>
</dbReference>
<dbReference type="FunFam" id="1.10.10.10:FF:000119">
    <property type="entry name" value="DNA damage and replication checkpoint protein"/>
    <property type="match status" value="1"/>
</dbReference>
<feature type="non-terminal residue" evidence="4">
    <location>
        <position position="592"/>
    </location>
</feature>
<dbReference type="InterPro" id="IPR036390">
    <property type="entry name" value="WH_DNA-bd_sf"/>
</dbReference>
<dbReference type="Pfam" id="PF02257">
    <property type="entry name" value="RFX_DNA_binding"/>
    <property type="match status" value="1"/>
</dbReference>
<feature type="region of interest" description="Disordered" evidence="2">
    <location>
        <begin position="1"/>
        <end position="24"/>
    </location>
</feature>
<dbReference type="Gene3D" id="1.10.10.10">
    <property type="entry name" value="Winged helix-like DNA-binding domain superfamily/Winged helix DNA-binding domain"/>
    <property type="match status" value="1"/>
</dbReference>
<feature type="compositionally biased region" description="Basic and acidic residues" evidence="2">
    <location>
        <begin position="1"/>
        <end position="10"/>
    </location>
</feature>
<evidence type="ECO:0000259" key="3">
    <source>
        <dbReference type="PROSITE" id="PS51526"/>
    </source>
</evidence>
<dbReference type="GO" id="GO:0000981">
    <property type="term" value="F:DNA-binding transcription factor activity, RNA polymerase II-specific"/>
    <property type="evidence" value="ECO:0007669"/>
    <property type="project" value="TreeGrafter"/>
</dbReference>
<keyword evidence="1" id="KW-0238">DNA-binding</keyword>
<feature type="domain" description="RFX-type winged-helix" evidence="3">
    <location>
        <begin position="58"/>
        <end position="132"/>
    </location>
</feature>
<name>A0A9P4I4Z9_9PEZI</name>
<feature type="region of interest" description="Disordered" evidence="2">
    <location>
        <begin position="573"/>
        <end position="592"/>
    </location>
</feature>
<dbReference type="AlphaFoldDB" id="A0A9P4I4Z9"/>
<evidence type="ECO:0000313" key="5">
    <source>
        <dbReference type="Proteomes" id="UP000799772"/>
    </source>
</evidence>